<evidence type="ECO:0000313" key="4">
    <source>
        <dbReference type="Proteomes" id="UP000193118"/>
    </source>
</evidence>
<feature type="transmembrane region" description="Helical" evidence="1">
    <location>
        <begin position="69"/>
        <end position="91"/>
    </location>
</feature>
<dbReference type="InterPro" id="IPR051158">
    <property type="entry name" value="Metallophosphoesterase_sf"/>
</dbReference>
<feature type="transmembrane region" description="Helical" evidence="1">
    <location>
        <begin position="39"/>
        <end position="57"/>
    </location>
</feature>
<organism evidence="3 4">
    <name type="scientific">Neisseria dentiae</name>
    <dbReference type="NCBI Taxonomy" id="194197"/>
    <lineage>
        <taxon>Bacteria</taxon>
        <taxon>Pseudomonadati</taxon>
        <taxon>Pseudomonadota</taxon>
        <taxon>Betaproteobacteria</taxon>
        <taxon>Neisseriales</taxon>
        <taxon>Neisseriaceae</taxon>
        <taxon>Neisseria</taxon>
    </lineage>
</organism>
<dbReference type="EMBL" id="MTBO01000021">
    <property type="protein sequence ID" value="OSI15647.1"/>
    <property type="molecule type" value="Genomic_DNA"/>
</dbReference>
<keyword evidence="1" id="KW-0472">Membrane</keyword>
<evidence type="ECO:0000256" key="1">
    <source>
        <dbReference type="SAM" id="Phobius"/>
    </source>
</evidence>
<sequence>MRSVIFVAVLLVMQLFTFGLGRSLQWLFAPVIGARGRRWLMGAAFLVTNSLIAGLLLQLGHAVFRWTALWMVVLLFVMYAAMATFLLYLVLRRFMPQKPMSRSLRLFAPLFVAGLFGVALYNAYTPVIRHAEININKKLEQPLRIGMASDMHLGILFGAKRLDELAAIMNREKVDIILLPGDLMDDNVIAYRAENMRPSLEKLRAPLGVYATLGNHDLFGHEREIYEEVTKAGIRVLANESVVIGNRLLVVGRNDDLDKKRPATAELLKNQNTALPVLLLDHRPTDIETHAKLPVDVQVSGHVHNGQVAPANLIVRLLNRISYGYEQIGNGHFFVTSGYGFWGVPLRLGSQSEVWIIDVKGQP</sequence>
<dbReference type="InterPro" id="IPR004843">
    <property type="entry name" value="Calcineurin-like_PHP"/>
</dbReference>
<feature type="transmembrane region" description="Helical" evidence="1">
    <location>
        <begin position="103"/>
        <end position="124"/>
    </location>
</feature>
<gene>
    <name evidence="3" type="ORF">BWD09_08370</name>
</gene>
<dbReference type="RefSeq" id="WP_085366231.1">
    <property type="nucleotide sequence ID" value="NZ_CAUJPZ010000026.1"/>
</dbReference>
<dbReference type="InterPro" id="IPR029052">
    <property type="entry name" value="Metallo-depent_PP-like"/>
</dbReference>
<name>A0A1X3D805_9NEIS</name>
<dbReference type="Gene3D" id="3.60.21.10">
    <property type="match status" value="1"/>
</dbReference>
<feature type="transmembrane region" description="Helical" evidence="1">
    <location>
        <begin position="6"/>
        <end position="27"/>
    </location>
</feature>
<dbReference type="GO" id="GO:0016787">
    <property type="term" value="F:hydrolase activity"/>
    <property type="evidence" value="ECO:0007669"/>
    <property type="project" value="InterPro"/>
</dbReference>
<dbReference type="CDD" id="cd07385">
    <property type="entry name" value="MPP_YkuE_C"/>
    <property type="match status" value="1"/>
</dbReference>
<keyword evidence="4" id="KW-1185">Reference proteome</keyword>
<proteinExistence type="predicted"/>
<accession>A0A1X3D805</accession>
<dbReference type="GeneID" id="94581112"/>
<evidence type="ECO:0000313" key="3">
    <source>
        <dbReference type="EMBL" id="OSI15647.1"/>
    </source>
</evidence>
<reference evidence="4" key="1">
    <citation type="submission" date="2017-01" db="EMBL/GenBank/DDBJ databases">
        <authorList>
            <person name="Wolfgang W.J."/>
            <person name="Cole J."/>
            <person name="Wroblewski D."/>
            <person name="Mcginnis J."/>
            <person name="Musser K.A."/>
        </authorList>
    </citation>
    <scope>NUCLEOTIDE SEQUENCE [LARGE SCALE GENOMIC DNA]</scope>
    <source>
        <strain evidence="4">DSM 19151</strain>
    </source>
</reference>
<dbReference type="Proteomes" id="UP000193118">
    <property type="component" value="Unassembled WGS sequence"/>
</dbReference>
<feature type="domain" description="Calcineurin-like phosphoesterase" evidence="2">
    <location>
        <begin position="143"/>
        <end position="305"/>
    </location>
</feature>
<comment type="caution">
    <text evidence="3">The sequence shown here is derived from an EMBL/GenBank/DDBJ whole genome shotgun (WGS) entry which is preliminary data.</text>
</comment>
<dbReference type="Pfam" id="PF00149">
    <property type="entry name" value="Metallophos"/>
    <property type="match status" value="1"/>
</dbReference>
<dbReference type="SUPFAM" id="SSF56300">
    <property type="entry name" value="Metallo-dependent phosphatases"/>
    <property type="match status" value="1"/>
</dbReference>
<keyword evidence="1" id="KW-0812">Transmembrane</keyword>
<dbReference type="PANTHER" id="PTHR31302:SF0">
    <property type="entry name" value="TRANSMEMBRANE PROTEIN WITH METALLOPHOSPHOESTERASE DOMAIN"/>
    <property type="match status" value="1"/>
</dbReference>
<dbReference type="PANTHER" id="PTHR31302">
    <property type="entry name" value="TRANSMEMBRANE PROTEIN WITH METALLOPHOSPHOESTERASE DOMAIN-RELATED"/>
    <property type="match status" value="1"/>
</dbReference>
<keyword evidence="1" id="KW-1133">Transmembrane helix</keyword>
<evidence type="ECO:0000259" key="2">
    <source>
        <dbReference type="Pfam" id="PF00149"/>
    </source>
</evidence>
<dbReference type="OrthoDB" id="9780884at2"/>
<protein>
    <submittedName>
        <fullName evidence="3">Metallophosphoesterase</fullName>
    </submittedName>
</protein>
<dbReference type="AlphaFoldDB" id="A0A1X3D805"/>